<evidence type="ECO:0000313" key="3">
    <source>
        <dbReference type="WBParaSite" id="MBELARI_LOCUS3344"/>
    </source>
</evidence>
<protein>
    <submittedName>
        <fullName evidence="3">Uncharacterized protein</fullName>
    </submittedName>
</protein>
<evidence type="ECO:0000256" key="1">
    <source>
        <dbReference type="SAM" id="Coils"/>
    </source>
</evidence>
<feature type="coiled-coil region" evidence="1">
    <location>
        <begin position="228"/>
        <end position="280"/>
    </location>
</feature>
<keyword evidence="2" id="KW-1185">Reference proteome</keyword>
<feature type="coiled-coil region" evidence="1">
    <location>
        <begin position="65"/>
        <end position="92"/>
    </location>
</feature>
<feature type="coiled-coil region" evidence="1">
    <location>
        <begin position="760"/>
        <end position="794"/>
    </location>
</feature>
<dbReference type="WBParaSite" id="MBELARI_LOCUS3344">
    <property type="protein sequence ID" value="MBELARI_LOCUS3344"/>
    <property type="gene ID" value="MBELARI_LOCUS3344"/>
</dbReference>
<dbReference type="SMART" id="SM00150">
    <property type="entry name" value="SPEC"/>
    <property type="match status" value="4"/>
</dbReference>
<keyword evidence="1" id="KW-0175">Coiled coil</keyword>
<sequence length="992" mass="111526">MQQVKPIPPKDLEKIEEARNSLRALGEETIEAGKILGKLLQIPAVTETDHVENLMKEAGAKVDAVAQAVEDKAQKAAELSELDKKFSKLKEEFGSWLNDLDETVSSLSPLSSTSDGLKEQQKECSQLRDQYAEGAQPLEELERLSIAIAELETIPGSRSSSIPRNVFDLRSRYDQLGSQIDGRAQKINEQQKQAHQFEDKAAAVQQWIKEQRGKLANEFPLDLSADGVKSSKERLEHLQKENRAGQREVAMLEKAIEMEWEALQNQQEATRKKLEDAEKIVDGVNQLDRWLHGKQRLIDSVGAPSTDSHMAKGQRAQIDMLKIDTENERLNMEKLKDLAEKLGDSATNDGDKEIIQKQIDLLNDRWGSLNDGLEKKESNISRAAELGAEIAQINKEIKKKLGELEHEVDAVSRLPSTEINQQLSKLDELKRREGEVNELLEKLGEKVKKADEYAVDSTNQTEIAEGLLNAKTKTAELDKKIDSVKQAALSVKDQGDLLDRHVDGLLDSIQLLALDINNVNDLVKQFIDQEATLKNHLVGDEQGLAKAQEEAQGPDARHLKRGAENLCDDVRALSKKARNGLAAVQKKIDLRTKFDKLIDESTAFAEGKEAELEKDKEMINRERLQAKLSEPINPSICQLRSWERDSEGLIEKMRLIDLTLNEKRKEAENVKEKTIRLATRLNSLYSDLNDLDPIGRSLDELQKQNEQCDEMNAELNERESELNSIYDLWKSALNIQAVTPEQLATNQQHLDDMKRGNEKLAIVSRKSAQSEEDLKRIENESKAVIDDVNRLAEHDALKNENGLTDPKTRAEELRQLKDQLRPVSERADSVQAECKALIKTASPDADTKQLSSTLAEVSRAVDGINASIGAKQLALDAAVQQMGSYNDAQRDLQNWLEETEELDKETSVDGFRGMIGKLANIASNDDEKKVLSGKADEITNRYEDLLEGAQKAQARLRDTVDLAEKFTHELAPFEQWLQQVEKKNRSTRQRSD</sequence>
<dbReference type="Proteomes" id="UP000887575">
    <property type="component" value="Unassembled WGS sequence"/>
</dbReference>
<dbReference type="InterPro" id="IPR018159">
    <property type="entry name" value="Spectrin/alpha-actinin"/>
</dbReference>
<proteinExistence type="predicted"/>
<name>A0AAF3J8M0_9BILA</name>
<feature type="coiled-coil region" evidence="1">
    <location>
        <begin position="653"/>
        <end position="721"/>
    </location>
</feature>
<evidence type="ECO:0000313" key="2">
    <source>
        <dbReference type="Proteomes" id="UP000887575"/>
    </source>
</evidence>
<reference evidence="3" key="1">
    <citation type="submission" date="2024-02" db="UniProtKB">
        <authorList>
            <consortium name="WormBaseParasite"/>
        </authorList>
    </citation>
    <scope>IDENTIFICATION</scope>
</reference>
<dbReference type="SUPFAM" id="SSF46966">
    <property type="entry name" value="Spectrin repeat"/>
    <property type="match status" value="6"/>
</dbReference>
<feature type="coiled-coil region" evidence="1">
    <location>
        <begin position="383"/>
        <end position="446"/>
    </location>
</feature>
<dbReference type="AlphaFoldDB" id="A0AAF3J8M0"/>
<accession>A0AAF3J8M0</accession>
<organism evidence="2 3">
    <name type="scientific">Mesorhabditis belari</name>
    <dbReference type="NCBI Taxonomy" id="2138241"/>
    <lineage>
        <taxon>Eukaryota</taxon>
        <taxon>Metazoa</taxon>
        <taxon>Ecdysozoa</taxon>
        <taxon>Nematoda</taxon>
        <taxon>Chromadorea</taxon>
        <taxon>Rhabditida</taxon>
        <taxon>Rhabditina</taxon>
        <taxon>Rhabditomorpha</taxon>
        <taxon>Rhabditoidea</taxon>
        <taxon>Rhabditidae</taxon>
        <taxon>Mesorhabditinae</taxon>
        <taxon>Mesorhabditis</taxon>
    </lineage>
</organism>
<dbReference type="Gene3D" id="1.20.58.60">
    <property type="match status" value="4"/>
</dbReference>